<keyword evidence="4" id="KW-0964">Secreted</keyword>
<feature type="signal peptide" evidence="12">
    <location>
        <begin position="1"/>
        <end position="22"/>
    </location>
</feature>
<keyword evidence="6" id="KW-0479">Metal-binding</keyword>
<dbReference type="InterPro" id="IPR017756">
    <property type="entry name" value="TM_Gly-Cys-Arg_CS"/>
</dbReference>
<dbReference type="SMART" id="SM00089">
    <property type="entry name" value="PKD"/>
    <property type="match status" value="3"/>
</dbReference>
<proteinExistence type="inferred from homology"/>
<dbReference type="Gene3D" id="3.10.170.10">
    <property type="match status" value="1"/>
</dbReference>
<dbReference type="NCBIfam" id="TIGR03901">
    <property type="entry name" value="MYXO-CTERM"/>
    <property type="match status" value="1"/>
</dbReference>
<keyword evidence="9" id="KW-0482">Metalloprotease</keyword>
<dbReference type="RefSeq" id="WP_321545798.1">
    <property type="nucleotide sequence ID" value="NZ_JAXIVS010000003.1"/>
</dbReference>
<comment type="cofactor">
    <cofactor evidence="1">
        <name>Zn(2+)</name>
        <dbReference type="ChEBI" id="CHEBI:29105"/>
    </cofactor>
</comment>
<evidence type="ECO:0000313" key="14">
    <source>
        <dbReference type="EMBL" id="MDY7227082.1"/>
    </source>
</evidence>
<evidence type="ECO:0000256" key="1">
    <source>
        <dbReference type="ARBA" id="ARBA00001947"/>
    </source>
</evidence>
<evidence type="ECO:0000256" key="4">
    <source>
        <dbReference type="ARBA" id="ARBA00022525"/>
    </source>
</evidence>
<evidence type="ECO:0000256" key="10">
    <source>
        <dbReference type="ARBA" id="ARBA00023145"/>
    </source>
</evidence>
<dbReference type="Gene3D" id="2.60.40.10">
    <property type="entry name" value="Immunoglobulins"/>
    <property type="match status" value="3"/>
</dbReference>
<dbReference type="Gene3D" id="1.10.390.10">
    <property type="entry name" value="Neutral Protease Domain 2"/>
    <property type="match status" value="1"/>
</dbReference>
<sequence length="1513" mass="160193">MKRHVLAVTGLLLALGGGAADARDLPTLDALATSTASPPRAGLRRLAAPPGAHVLRTDSRLGVPTLVWGSRSAVDPRSLSGLKRMGPEQAARVHLERMGTLYGLTPEVAAWVPATVAEPVPGSASVRVTFRQELEGIEIFRESLTVLMTERHELLALSGYLTPHVAPESRAGKLRFSLDAPRAIARAYEDLNAQAVEATSLARVGDPQGPYTSYDFVAAESSRYTARMVTPARAKRVFFSLPERLVPAWYVELHTGAPSSQDADAYAYVVSAEDGRLLFRHNLTVADSFSYRVWADTAAPFLPHDGPQGLVATPHPVGRPNGYQAPFIAPELVTLQNAPFSRNDPWLPAGATETVGNNVDAYVDISGADGKDASDFRATVTAPGGFDRVYDVTQQPGVTQDQRMAALTQLFYVNNFLHDWFYDAGFNEAAGNAQADNFGRGGLAADSLKAEAQDYSGVNNANMLVPADGARPRMQMYLFAPNTRNVITVLSPEAIAGEYSVATASFGPQGFEVTGAVARGQDSTGNIDDGCQAITTDVVGKIAVIERGNCNANVKVKNAQVAGAVGVIIAHNLPGAPPALTGTDATITIPSLSMSQGDANRIKAELPTTTVTATLFREGAPHRDGSIDNSIVAHEWGHFISNRLIGNGAGLTNNQGRAMGEGWGDFHALLMQVREEDAQLPDNDSFQGSYTFAGYVSSGGGNDGYYWGQRRYPYSTDFTRNALTFKHIRNGISLPQDVPVNPRLASTPNVQVHNSGEVWATMLWECYTALLNDRPRLTFDEARERMKRYLVLGYQLTPFSPTYLEARDALLLAAYSNDPRDYRLCHAAFARRGAGLRAVAPHRDSTDHSGLEESFVTGKDVEFESARFVEAPGGCDNDGVVDDGEPALLRVTLYNTGTETLTATTANVSTTEPGVTLGNGGSISFPAIEPFDSATVDLPASMSGPGSLRFVTFEITYRDGQQAIPGDRTVTFSERVHADELPASSASDDVESDLQVWTPGRDTSLGNYQPWLRHAETPLEHFFLGVNAPVKADIHLTSPPLQVSPTGNFSFTFLHRFIFEADSIDIYDGGVIELSTDDGATWTDIGESASPGYVAVIFDGSGNPLGGRSAYGDVSENYPDWLPVTVDLGTAYQGQTVRVRFRIGTDNSIGEAGWDIDNLSFSGITNTPFPSLVEEPTQCVNEPPVADAGPDQSVDEGSSVVLDGTGSSDPNPGSTLSHAWTQTAGPTVTLSEASTARPGFTAPQVAADTVLTFQLTVSDGTLSSTDTVSVTVRQVNLGPVADAGPERTVDERTAVTLDGRASTEPEGDPLTFTWTQTAGPTVTLSEASTAQPGFTAPEVTADTVLTFELTVSDGALSATDTVNITVRDVPEEGNTAPVANAGSDRSVTEGATVTLGGSGTDAEGDALSYAWTQTSGPSVTLTGADTASASFTAPDVDSNTLLRFTLKVTDAQGSSAEDSVSIAVQPRNNGGGVGGSDDDGGGCGCASSNASAGTLMPVLLLGLALLSRRRWCR</sequence>
<keyword evidence="10" id="KW-0865">Zymogen</keyword>
<evidence type="ECO:0000256" key="11">
    <source>
        <dbReference type="SAM" id="MobiDB-lite"/>
    </source>
</evidence>
<dbReference type="NCBIfam" id="NF038112">
    <property type="entry name" value="myxo_dep_M36"/>
    <property type="match status" value="1"/>
</dbReference>
<dbReference type="SUPFAM" id="SSF49299">
    <property type="entry name" value="PKD domain"/>
    <property type="match status" value="1"/>
</dbReference>
<comment type="similarity">
    <text evidence="3">Belongs to the peptidase M36 family.</text>
</comment>
<dbReference type="InterPro" id="IPR050371">
    <property type="entry name" value="Fungal_virulence_M36"/>
</dbReference>
<dbReference type="InterPro" id="IPR027268">
    <property type="entry name" value="Peptidase_M4/M1_CTD_sf"/>
</dbReference>
<gene>
    <name evidence="14" type="ORF">SYV04_11800</name>
</gene>
<dbReference type="InterPro" id="IPR013783">
    <property type="entry name" value="Ig-like_fold"/>
</dbReference>
<dbReference type="Gene3D" id="2.60.120.260">
    <property type="entry name" value="Galactose-binding domain-like"/>
    <property type="match status" value="1"/>
</dbReference>
<dbReference type="InterPro" id="IPR001842">
    <property type="entry name" value="Peptidase_M36"/>
</dbReference>
<dbReference type="Gene3D" id="3.50.30.30">
    <property type="match status" value="1"/>
</dbReference>
<organism evidence="14 15">
    <name type="scientific">Hyalangium rubrum</name>
    <dbReference type="NCBI Taxonomy" id="3103134"/>
    <lineage>
        <taxon>Bacteria</taxon>
        <taxon>Pseudomonadati</taxon>
        <taxon>Myxococcota</taxon>
        <taxon>Myxococcia</taxon>
        <taxon>Myxococcales</taxon>
        <taxon>Cystobacterineae</taxon>
        <taxon>Archangiaceae</taxon>
        <taxon>Hyalangium</taxon>
    </lineage>
</organism>
<keyword evidence="5" id="KW-0645">Protease</keyword>
<dbReference type="GO" id="GO:0016787">
    <property type="term" value="F:hydrolase activity"/>
    <property type="evidence" value="ECO:0007669"/>
    <property type="project" value="UniProtKB-KW"/>
</dbReference>
<feature type="domain" description="PKD/Chitinase" evidence="13">
    <location>
        <begin position="1378"/>
        <end position="1467"/>
    </location>
</feature>
<protein>
    <submittedName>
        <fullName evidence="14">Myxosortase-dependent M36 family metallopeptidase</fullName>
        <ecNumber evidence="14">3.4.24.-</ecNumber>
    </submittedName>
</protein>
<comment type="caution">
    <text evidence="14">The sequence shown here is derived from an EMBL/GenBank/DDBJ whole genome shotgun (WGS) entry which is preliminary data.</text>
</comment>
<evidence type="ECO:0000256" key="6">
    <source>
        <dbReference type="ARBA" id="ARBA00022723"/>
    </source>
</evidence>
<feature type="domain" description="PKD/Chitinase" evidence="13">
    <location>
        <begin position="1280"/>
        <end position="1369"/>
    </location>
</feature>
<dbReference type="SUPFAM" id="SSF52025">
    <property type="entry name" value="PA domain"/>
    <property type="match status" value="1"/>
</dbReference>
<dbReference type="Pfam" id="PF02128">
    <property type="entry name" value="Peptidase_M36"/>
    <property type="match status" value="1"/>
</dbReference>
<name>A0ABU5H2S4_9BACT</name>
<evidence type="ECO:0000256" key="2">
    <source>
        <dbReference type="ARBA" id="ARBA00004613"/>
    </source>
</evidence>
<keyword evidence="8" id="KW-0862">Zinc</keyword>
<evidence type="ECO:0000256" key="9">
    <source>
        <dbReference type="ARBA" id="ARBA00023049"/>
    </source>
</evidence>
<feature type="chain" id="PRO_5047337690" evidence="12">
    <location>
        <begin position="23"/>
        <end position="1513"/>
    </location>
</feature>
<evidence type="ECO:0000256" key="7">
    <source>
        <dbReference type="ARBA" id="ARBA00022801"/>
    </source>
</evidence>
<dbReference type="EMBL" id="JAXIVS010000003">
    <property type="protein sequence ID" value="MDY7227082.1"/>
    <property type="molecule type" value="Genomic_DNA"/>
</dbReference>
<reference evidence="14 15" key="1">
    <citation type="submission" date="2023-12" db="EMBL/GenBank/DDBJ databases">
        <title>the genome sequence of Hyalangium sp. s54d21.</title>
        <authorList>
            <person name="Zhang X."/>
        </authorList>
    </citation>
    <scope>NUCLEOTIDE SEQUENCE [LARGE SCALE GENOMIC DNA]</scope>
    <source>
        <strain evidence="15">s54d21</strain>
    </source>
</reference>
<evidence type="ECO:0000313" key="15">
    <source>
        <dbReference type="Proteomes" id="UP001291309"/>
    </source>
</evidence>
<evidence type="ECO:0000256" key="3">
    <source>
        <dbReference type="ARBA" id="ARBA00006006"/>
    </source>
</evidence>
<feature type="region of interest" description="Disordered" evidence="11">
    <location>
        <begin position="1170"/>
        <end position="1220"/>
    </location>
</feature>
<dbReference type="PANTHER" id="PTHR33478">
    <property type="entry name" value="EXTRACELLULAR METALLOPROTEINASE MEP"/>
    <property type="match status" value="1"/>
</dbReference>
<dbReference type="InterPro" id="IPR003137">
    <property type="entry name" value="PA_domain"/>
</dbReference>
<evidence type="ECO:0000259" key="13">
    <source>
        <dbReference type="SMART" id="SM00089"/>
    </source>
</evidence>
<dbReference type="CDD" id="cd04818">
    <property type="entry name" value="PA_subtilisin_1"/>
    <property type="match status" value="1"/>
</dbReference>
<dbReference type="EC" id="3.4.24.-" evidence="14"/>
<dbReference type="PANTHER" id="PTHR33478:SF1">
    <property type="entry name" value="EXTRACELLULAR METALLOPROTEINASE MEP"/>
    <property type="match status" value="1"/>
</dbReference>
<dbReference type="NCBIfam" id="TIGR03382">
    <property type="entry name" value="GC_trans_RRR"/>
    <property type="match status" value="1"/>
</dbReference>
<feature type="compositionally biased region" description="Polar residues" evidence="11">
    <location>
        <begin position="1205"/>
        <end position="1220"/>
    </location>
</feature>
<feature type="domain" description="PKD/Chitinase" evidence="13">
    <location>
        <begin position="1185"/>
        <end position="1275"/>
    </location>
</feature>
<dbReference type="SUPFAM" id="SSF55486">
    <property type="entry name" value="Metalloproteases ('zincins'), catalytic domain"/>
    <property type="match status" value="1"/>
</dbReference>
<dbReference type="InterPro" id="IPR035986">
    <property type="entry name" value="PKD_dom_sf"/>
</dbReference>
<keyword evidence="15" id="KW-1185">Reference proteome</keyword>
<dbReference type="InterPro" id="IPR022409">
    <property type="entry name" value="PKD/Chitinase_dom"/>
</dbReference>
<accession>A0ABU5H2S4</accession>
<evidence type="ECO:0000256" key="12">
    <source>
        <dbReference type="SAM" id="SignalP"/>
    </source>
</evidence>
<dbReference type="InterPro" id="IPR046450">
    <property type="entry name" value="PA_dom_sf"/>
</dbReference>
<evidence type="ECO:0000256" key="5">
    <source>
        <dbReference type="ARBA" id="ARBA00022670"/>
    </source>
</evidence>
<keyword evidence="7 14" id="KW-0378">Hydrolase</keyword>
<comment type="subcellular location">
    <subcellularLocation>
        <location evidence="2">Secreted</location>
    </subcellularLocation>
</comment>
<dbReference type="Pfam" id="PF22352">
    <property type="entry name" value="K319L-like_PKD"/>
    <property type="match status" value="3"/>
</dbReference>
<keyword evidence="12" id="KW-0732">Signal</keyword>
<dbReference type="Pfam" id="PF02225">
    <property type="entry name" value="PA"/>
    <property type="match status" value="1"/>
</dbReference>
<dbReference type="Proteomes" id="UP001291309">
    <property type="component" value="Unassembled WGS sequence"/>
</dbReference>
<evidence type="ECO:0000256" key="8">
    <source>
        <dbReference type="ARBA" id="ARBA00022833"/>
    </source>
</evidence>
<dbReference type="InterPro" id="IPR024038">
    <property type="entry name" value="MYXO-CTERM"/>
</dbReference>